<sequence>MIIVDETQTLGCISPFWCFSLLFVSRLSECDCHTDDILAIMNVCWWCSGSPVPPGSIPLPTRKTATTIRDLNTASLLCRPTFVY</sequence>
<reference evidence="1 2" key="1">
    <citation type="submission" date="2016-11" db="EMBL/GenBank/DDBJ databases">
        <authorList>
            <person name="Jaros S."/>
            <person name="Januszkiewicz K."/>
            <person name="Wedrychowicz H."/>
        </authorList>
    </citation>
    <scope>NUCLEOTIDE SEQUENCE [LARGE SCALE GENOMIC DNA]</scope>
    <source>
        <strain evidence="1 2">DSM 26897</strain>
    </source>
</reference>
<dbReference type="AlphaFoldDB" id="A0A1M4TM23"/>
<organism evidence="1 2">
    <name type="scientific">Cnuella takakiae</name>
    <dbReference type="NCBI Taxonomy" id="1302690"/>
    <lineage>
        <taxon>Bacteria</taxon>
        <taxon>Pseudomonadati</taxon>
        <taxon>Bacteroidota</taxon>
        <taxon>Chitinophagia</taxon>
        <taxon>Chitinophagales</taxon>
        <taxon>Chitinophagaceae</taxon>
        <taxon>Cnuella</taxon>
    </lineage>
</organism>
<keyword evidence="2" id="KW-1185">Reference proteome</keyword>
<dbReference type="EMBL" id="FQUO01000001">
    <property type="protein sequence ID" value="SHE45424.1"/>
    <property type="molecule type" value="Genomic_DNA"/>
</dbReference>
<gene>
    <name evidence="1" type="ORF">SAMN05444008_101438</name>
</gene>
<proteinExistence type="predicted"/>
<evidence type="ECO:0000313" key="1">
    <source>
        <dbReference type="EMBL" id="SHE45424.1"/>
    </source>
</evidence>
<accession>A0A1M4TM23</accession>
<protein>
    <submittedName>
        <fullName evidence="1">Uncharacterized protein</fullName>
    </submittedName>
</protein>
<dbReference type="Proteomes" id="UP000184368">
    <property type="component" value="Unassembled WGS sequence"/>
</dbReference>
<name>A0A1M4TM23_9BACT</name>
<evidence type="ECO:0000313" key="2">
    <source>
        <dbReference type="Proteomes" id="UP000184368"/>
    </source>
</evidence>